<feature type="region of interest" description="Disordered" evidence="8">
    <location>
        <begin position="160"/>
        <end position="182"/>
    </location>
</feature>
<accession>A0ABR4JVP9</accession>
<evidence type="ECO:0000313" key="9">
    <source>
        <dbReference type="EMBL" id="KAL2844133.1"/>
    </source>
</evidence>
<evidence type="ECO:0000256" key="8">
    <source>
        <dbReference type="SAM" id="MobiDB-lite"/>
    </source>
</evidence>
<evidence type="ECO:0000256" key="1">
    <source>
        <dbReference type="ARBA" id="ARBA00001971"/>
    </source>
</evidence>
<evidence type="ECO:0000256" key="4">
    <source>
        <dbReference type="ARBA" id="ARBA00022723"/>
    </source>
</evidence>
<keyword evidence="4" id="KW-0479">Metal-binding</keyword>
<gene>
    <name evidence="9" type="ORF">BJY01DRAFT_248257</name>
</gene>
<reference evidence="9 10" key="1">
    <citation type="submission" date="2024-07" db="EMBL/GenBank/DDBJ databases">
        <title>Section-level genome sequencing and comparative genomics of Aspergillus sections Usti and Cavernicolus.</title>
        <authorList>
            <consortium name="Lawrence Berkeley National Laboratory"/>
            <person name="Nybo J.L."/>
            <person name="Vesth T.C."/>
            <person name="Theobald S."/>
            <person name="Frisvad J.C."/>
            <person name="Larsen T.O."/>
            <person name="Kjaerboelling I."/>
            <person name="Rothschild-Mancinelli K."/>
            <person name="Lyhne E.K."/>
            <person name="Kogle M.E."/>
            <person name="Barry K."/>
            <person name="Clum A."/>
            <person name="Na H."/>
            <person name="Ledsgaard L."/>
            <person name="Lin J."/>
            <person name="Lipzen A."/>
            <person name="Kuo A."/>
            <person name="Riley R."/>
            <person name="Mondo S."/>
            <person name="Labutti K."/>
            <person name="Haridas S."/>
            <person name="Pangalinan J."/>
            <person name="Salamov A.A."/>
            <person name="Simmons B.A."/>
            <person name="Magnuson J.K."/>
            <person name="Chen J."/>
            <person name="Drula E."/>
            <person name="Henrissat B."/>
            <person name="Wiebenga A."/>
            <person name="Lubbers R.J."/>
            <person name="Gomes A.C."/>
            <person name="Makela M.R."/>
            <person name="Stajich J."/>
            <person name="Grigoriev I.V."/>
            <person name="Mortensen U.H."/>
            <person name="De Vries R.P."/>
            <person name="Baker S.E."/>
            <person name="Andersen M.R."/>
        </authorList>
    </citation>
    <scope>NUCLEOTIDE SEQUENCE [LARGE SCALE GENOMIC DNA]</scope>
    <source>
        <strain evidence="9 10">CBS 123904</strain>
    </source>
</reference>
<keyword evidence="6" id="KW-0408">Iron</keyword>
<dbReference type="PRINTS" id="PR00463">
    <property type="entry name" value="EP450I"/>
</dbReference>
<dbReference type="Proteomes" id="UP001610446">
    <property type="component" value="Unassembled WGS sequence"/>
</dbReference>
<dbReference type="InterPro" id="IPR001128">
    <property type="entry name" value="Cyt_P450"/>
</dbReference>
<keyword evidence="3" id="KW-0349">Heme</keyword>
<dbReference type="PANTHER" id="PTHR46300">
    <property type="entry name" value="P450, PUTATIVE (EUROFUNG)-RELATED-RELATED"/>
    <property type="match status" value="1"/>
</dbReference>
<proteinExistence type="inferred from homology"/>
<comment type="cofactor">
    <cofactor evidence="1">
        <name>heme</name>
        <dbReference type="ChEBI" id="CHEBI:30413"/>
    </cofactor>
</comment>
<keyword evidence="7" id="KW-0503">Monooxygenase</keyword>
<name>A0ABR4JVP9_9EURO</name>
<dbReference type="SUPFAM" id="SSF48264">
    <property type="entry name" value="Cytochrome P450"/>
    <property type="match status" value="1"/>
</dbReference>
<dbReference type="PANTHER" id="PTHR46300:SF1">
    <property type="entry name" value="P450, PUTATIVE (EUROFUNG)-RELATED"/>
    <property type="match status" value="1"/>
</dbReference>
<dbReference type="InterPro" id="IPR002401">
    <property type="entry name" value="Cyt_P450_E_grp-I"/>
</dbReference>
<dbReference type="InterPro" id="IPR036396">
    <property type="entry name" value="Cyt_P450_sf"/>
</dbReference>
<organism evidence="9 10">
    <name type="scientific">Aspergillus pseudoustus</name>
    <dbReference type="NCBI Taxonomy" id="1810923"/>
    <lineage>
        <taxon>Eukaryota</taxon>
        <taxon>Fungi</taxon>
        <taxon>Dikarya</taxon>
        <taxon>Ascomycota</taxon>
        <taxon>Pezizomycotina</taxon>
        <taxon>Eurotiomycetes</taxon>
        <taxon>Eurotiomycetidae</taxon>
        <taxon>Eurotiales</taxon>
        <taxon>Aspergillaceae</taxon>
        <taxon>Aspergillus</taxon>
        <taxon>Aspergillus subgen. Nidulantes</taxon>
    </lineage>
</organism>
<protein>
    <submittedName>
        <fullName evidence="9">Cytochrome P450</fullName>
    </submittedName>
</protein>
<evidence type="ECO:0000313" key="10">
    <source>
        <dbReference type="Proteomes" id="UP001610446"/>
    </source>
</evidence>
<keyword evidence="5" id="KW-0560">Oxidoreductase</keyword>
<evidence type="ECO:0000256" key="2">
    <source>
        <dbReference type="ARBA" id="ARBA00010617"/>
    </source>
</evidence>
<evidence type="ECO:0000256" key="6">
    <source>
        <dbReference type="ARBA" id="ARBA00023004"/>
    </source>
</evidence>
<comment type="similarity">
    <text evidence="2">Belongs to the cytochrome P450 family.</text>
</comment>
<dbReference type="InterPro" id="IPR050364">
    <property type="entry name" value="Cytochrome_P450_fung"/>
</dbReference>
<dbReference type="Gene3D" id="1.10.630.10">
    <property type="entry name" value="Cytochrome P450"/>
    <property type="match status" value="1"/>
</dbReference>
<dbReference type="Pfam" id="PF00067">
    <property type="entry name" value="p450"/>
    <property type="match status" value="2"/>
</dbReference>
<evidence type="ECO:0000256" key="7">
    <source>
        <dbReference type="ARBA" id="ARBA00023033"/>
    </source>
</evidence>
<evidence type="ECO:0000256" key="3">
    <source>
        <dbReference type="ARBA" id="ARBA00022617"/>
    </source>
</evidence>
<sequence>MNIGDAFCVYACNSIATLIYGDDIGSISVSEARKLDDFVQTFIKSLGNEKVILDLFPVLDKIPRVSWFSKQRATLYFHTIHAYFDSKPKTALSRPSRNMSHTLAEKFVPGDDDDNKQLTFLAGEIYMAGVGTTPLALGALAAMATMHPAEAGILRGQLESSPDRIDYPHSPTQRKSRTYTPSSTSPCMYNGYRIPSDAFITPFQWAINRDPSVFADPHEFRPQRWIDDAAIDHRASNTLPLPAPALFGFGKRIWPGQAFAGNALAIAMAVLVWGFTFEALSGFEGGDDAYRYVYIPPCDRIRMRVRSEKHREVMEREWENTEKGVARALDEVGREVGLV</sequence>
<evidence type="ECO:0000256" key="5">
    <source>
        <dbReference type="ARBA" id="ARBA00023002"/>
    </source>
</evidence>
<keyword evidence="10" id="KW-1185">Reference proteome</keyword>
<dbReference type="EMBL" id="JBFXLU010000083">
    <property type="protein sequence ID" value="KAL2844133.1"/>
    <property type="molecule type" value="Genomic_DNA"/>
</dbReference>
<comment type="caution">
    <text evidence="9">The sequence shown here is derived from an EMBL/GenBank/DDBJ whole genome shotgun (WGS) entry which is preliminary data.</text>
</comment>